<dbReference type="PANTHER" id="PTHR43033:SF1">
    <property type="entry name" value="TRNA(ILE)-LYSIDINE SYNTHASE-RELATED"/>
    <property type="match status" value="1"/>
</dbReference>
<dbReference type="Proteomes" id="UP000831181">
    <property type="component" value="Chromosome"/>
</dbReference>
<proteinExistence type="inferred from homology"/>
<dbReference type="HAMAP" id="MF_01161">
    <property type="entry name" value="tRNA_Ile_lys_synt"/>
    <property type="match status" value="1"/>
</dbReference>
<comment type="caution">
    <text evidence="8">Lacks conserved residue(s) required for the propagation of feature annotation.</text>
</comment>
<dbReference type="GO" id="GO:0032267">
    <property type="term" value="F:tRNA(Ile)-lysidine synthase activity"/>
    <property type="evidence" value="ECO:0007669"/>
    <property type="project" value="UniProtKB-EC"/>
</dbReference>
<dbReference type="NCBIfam" id="TIGR02433">
    <property type="entry name" value="lysidine_TilS_C"/>
    <property type="match status" value="1"/>
</dbReference>
<keyword evidence="11" id="KW-1185">Reference proteome</keyword>
<keyword evidence="2 8" id="KW-0963">Cytoplasm</keyword>
<dbReference type="EC" id="6.3.4.19" evidence="8"/>
<evidence type="ECO:0000259" key="9">
    <source>
        <dbReference type="SMART" id="SM00977"/>
    </source>
</evidence>
<evidence type="ECO:0000256" key="5">
    <source>
        <dbReference type="ARBA" id="ARBA00022741"/>
    </source>
</evidence>
<comment type="similarity">
    <text evidence="8">Belongs to the tRNA(Ile)-lysidine synthase family.</text>
</comment>
<dbReference type="InterPro" id="IPR012796">
    <property type="entry name" value="Lysidine-tRNA-synth_C"/>
</dbReference>
<dbReference type="InterPro" id="IPR011063">
    <property type="entry name" value="TilS/TtcA_N"/>
</dbReference>
<comment type="function">
    <text evidence="8">Ligates lysine onto the cytidine present at position 34 of the AUA codon-specific tRNA(Ile) that contains the anticodon CAU, in an ATP-dependent manner. Cytidine is converted to lysidine, thus changing the amino acid specificity of the tRNA from methionine to isoleucine.</text>
</comment>
<evidence type="ECO:0000256" key="2">
    <source>
        <dbReference type="ARBA" id="ARBA00022490"/>
    </source>
</evidence>
<dbReference type="RefSeq" id="WP_260116845.1">
    <property type="nucleotide sequence ID" value="NZ_CP093361.1"/>
</dbReference>
<feature type="domain" description="Lysidine-tRNA(Ile) synthetase C-terminal" evidence="9">
    <location>
        <begin position="379"/>
        <end position="452"/>
    </location>
</feature>
<evidence type="ECO:0000256" key="6">
    <source>
        <dbReference type="ARBA" id="ARBA00022840"/>
    </source>
</evidence>
<keyword evidence="3 8" id="KW-0436">Ligase</keyword>
<dbReference type="GO" id="GO:0005524">
    <property type="term" value="F:ATP binding"/>
    <property type="evidence" value="ECO:0007669"/>
    <property type="project" value="UniProtKB-KW"/>
</dbReference>
<dbReference type="Pfam" id="PF01171">
    <property type="entry name" value="ATP_bind_3"/>
    <property type="match status" value="1"/>
</dbReference>
<dbReference type="CDD" id="cd01992">
    <property type="entry name" value="TilS_N"/>
    <property type="match status" value="1"/>
</dbReference>
<evidence type="ECO:0000256" key="4">
    <source>
        <dbReference type="ARBA" id="ARBA00022694"/>
    </source>
</evidence>
<accession>A0A976X5T6</accession>
<evidence type="ECO:0000256" key="1">
    <source>
        <dbReference type="ARBA" id="ARBA00004496"/>
    </source>
</evidence>
<keyword evidence="6" id="KW-0067">ATP-binding</keyword>
<dbReference type="InterPro" id="IPR012795">
    <property type="entry name" value="tRNA_Ile_lys_synt_N"/>
</dbReference>
<keyword evidence="4 8" id="KW-0819">tRNA processing</keyword>
<evidence type="ECO:0000313" key="11">
    <source>
        <dbReference type="Proteomes" id="UP000831181"/>
    </source>
</evidence>
<name>A0A976X5T6_9LACO</name>
<comment type="subcellular location">
    <subcellularLocation>
        <location evidence="1 8">Cytoplasm</location>
    </subcellularLocation>
</comment>
<dbReference type="GO" id="GO:0005737">
    <property type="term" value="C:cytoplasm"/>
    <property type="evidence" value="ECO:0007669"/>
    <property type="project" value="UniProtKB-SubCell"/>
</dbReference>
<comment type="catalytic activity">
    <reaction evidence="7 8">
        <text>cytidine(34) in tRNA(Ile2) + L-lysine + ATP = lysidine(34) in tRNA(Ile2) + AMP + diphosphate + H(+)</text>
        <dbReference type="Rhea" id="RHEA:43744"/>
        <dbReference type="Rhea" id="RHEA-COMP:10625"/>
        <dbReference type="Rhea" id="RHEA-COMP:10670"/>
        <dbReference type="ChEBI" id="CHEBI:15378"/>
        <dbReference type="ChEBI" id="CHEBI:30616"/>
        <dbReference type="ChEBI" id="CHEBI:32551"/>
        <dbReference type="ChEBI" id="CHEBI:33019"/>
        <dbReference type="ChEBI" id="CHEBI:82748"/>
        <dbReference type="ChEBI" id="CHEBI:83665"/>
        <dbReference type="ChEBI" id="CHEBI:456215"/>
        <dbReference type="EC" id="6.3.4.19"/>
    </reaction>
</comment>
<reference evidence="10" key="1">
    <citation type="journal article" date="2022" name="Int. J. Syst. Evol. Microbiol.">
        <title>Apilactobacillus apisilvae sp. nov., Nicolia spurrieriana gen. nov. sp. nov., Bombilactobacillus folatiphilus sp. nov. and Bombilactobacillus thymidiniphilus sp. nov., four new lactic acid bacterial isolates from stingless bees Tetragonula carbonaria and Austroplebeia australis.</title>
        <authorList>
            <person name="Oliphant S.A."/>
            <person name="Watson-Haigh N.S."/>
            <person name="Sumby K.M."/>
            <person name="Gardner J."/>
            <person name="Groom S."/>
            <person name="Jiranek V."/>
        </authorList>
    </citation>
    <scope>NUCLEOTIDE SEQUENCE</scope>
    <source>
        <strain evidence="10">SGEP1_A5</strain>
    </source>
</reference>
<keyword evidence="5" id="KW-0547">Nucleotide-binding</keyword>
<dbReference type="SUPFAM" id="SSF56037">
    <property type="entry name" value="PheT/TilS domain"/>
    <property type="match status" value="1"/>
</dbReference>
<evidence type="ECO:0000256" key="3">
    <source>
        <dbReference type="ARBA" id="ARBA00022598"/>
    </source>
</evidence>
<dbReference type="EMBL" id="CP093361">
    <property type="protein sequence ID" value="UQS87044.1"/>
    <property type="molecule type" value="Genomic_DNA"/>
</dbReference>
<dbReference type="NCBIfam" id="TIGR02432">
    <property type="entry name" value="lysidine_TilS_N"/>
    <property type="match status" value="1"/>
</dbReference>
<evidence type="ECO:0000313" key="10">
    <source>
        <dbReference type="EMBL" id="UQS87044.1"/>
    </source>
</evidence>
<dbReference type="PANTHER" id="PTHR43033">
    <property type="entry name" value="TRNA(ILE)-LYSIDINE SYNTHASE-RELATED"/>
    <property type="match status" value="1"/>
</dbReference>
<evidence type="ECO:0000256" key="7">
    <source>
        <dbReference type="ARBA" id="ARBA00048539"/>
    </source>
</evidence>
<evidence type="ECO:0000256" key="8">
    <source>
        <dbReference type="HAMAP-Rule" id="MF_01161"/>
    </source>
</evidence>
<sequence>MDLELRKRFASNVFHHQWWQSDQPVVVAVSTGVDSMVLLDLLQHLRNERPRIIVAHVNHELRNASNTEQQFITNYCHARNIELVIGRWPLADHPQSGIEEAARKFRYAFFERVMKQFNAKWLLTAHHQNDQAETVLMKLMRGDNLTQIRGIQPNRPFGNGQLVRPLLPFDKQTVLDYAREDGVKWYEDSTNHNDDVTRNRIRHHLLPMMERENPRIVPALSRFADQLSATVAVNQFLVKRVVTKLKLQTEYQLAPFLQMPLELQVQCMAIISSELGERPLSEKHLQMMVTILNNQQKPQGDYKINSRIILHKNYDCFKLEFNKNVKKNTIKIQQIMVRLNHWYQVNDRMSVGVFAPSQTTNYPSVRTTDFQLNDDQLPLLIRPWRSSDRIVLKSGGHQKIKRIFIDQKIAVVDRRLAMVLVDQKGTVLSLLGYKDSVFPKRFEDGHSYRLLVRT</sequence>
<dbReference type="AlphaFoldDB" id="A0A976X5T6"/>
<dbReference type="InterPro" id="IPR012094">
    <property type="entry name" value="tRNA_Ile_lys_synt"/>
</dbReference>
<dbReference type="GO" id="GO:0006400">
    <property type="term" value="P:tRNA modification"/>
    <property type="evidence" value="ECO:0007669"/>
    <property type="project" value="UniProtKB-UniRule"/>
</dbReference>
<organism evidence="10 11">
    <name type="scientific">Nicoliella spurrieriana</name>
    <dbReference type="NCBI Taxonomy" id="2925830"/>
    <lineage>
        <taxon>Bacteria</taxon>
        <taxon>Bacillati</taxon>
        <taxon>Bacillota</taxon>
        <taxon>Bacilli</taxon>
        <taxon>Lactobacillales</taxon>
        <taxon>Lactobacillaceae</taxon>
        <taxon>Nicoliella</taxon>
    </lineage>
</organism>
<dbReference type="SUPFAM" id="SSF52402">
    <property type="entry name" value="Adenine nucleotide alpha hydrolases-like"/>
    <property type="match status" value="1"/>
</dbReference>
<protein>
    <recommendedName>
        <fullName evidence="8">tRNA(Ile)-lysidine synthase</fullName>
        <ecNumber evidence="8">6.3.4.19</ecNumber>
    </recommendedName>
    <alternativeName>
        <fullName evidence="8">tRNA(Ile)-2-lysyl-cytidine synthase</fullName>
    </alternativeName>
    <alternativeName>
        <fullName evidence="8">tRNA(Ile)-lysidine synthetase</fullName>
    </alternativeName>
</protein>
<dbReference type="SMART" id="SM00977">
    <property type="entry name" value="TilS_C"/>
    <property type="match status" value="1"/>
</dbReference>
<gene>
    <name evidence="8 10" type="primary">tilS</name>
    <name evidence="10" type="ORF">MOO44_02435</name>
</gene>
<dbReference type="KEGG" id="lbe:MOO44_02435"/>
<dbReference type="InterPro" id="IPR014729">
    <property type="entry name" value="Rossmann-like_a/b/a_fold"/>
</dbReference>
<dbReference type="Gene3D" id="3.40.50.620">
    <property type="entry name" value="HUPs"/>
    <property type="match status" value="1"/>
</dbReference>